<evidence type="ECO:0000313" key="1">
    <source>
        <dbReference type="EMBL" id="KER21735.1"/>
    </source>
</evidence>
<dbReference type="KEGG" id="ovi:T265_15022"/>
<name>A0A074ZET0_OPIVI</name>
<accession>A0A074ZET0</accession>
<proteinExistence type="predicted"/>
<dbReference type="AlphaFoldDB" id="A0A074ZET0"/>
<dbReference type="GeneID" id="20329188"/>
<protein>
    <submittedName>
        <fullName evidence="1">Uncharacterized protein</fullName>
    </submittedName>
</protein>
<dbReference type="EMBL" id="KL596944">
    <property type="protein sequence ID" value="KER21735.1"/>
    <property type="molecule type" value="Genomic_DNA"/>
</dbReference>
<dbReference type="Proteomes" id="UP000054324">
    <property type="component" value="Unassembled WGS sequence"/>
</dbReference>
<gene>
    <name evidence="1" type="ORF">T265_15022</name>
</gene>
<dbReference type="OrthoDB" id="286107at2759"/>
<reference evidence="1 2" key="1">
    <citation type="submission" date="2013-11" db="EMBL/GenBank/DDBJ databases">
        <title>Opisthorchis viverrini - life in the bile duct.</title>
        <authorList>
            <person name="Young N.D."/>
            <person name="Nagarajan N."/>
            <person name="Lin S.J."/>
            <person name="Korhonen P.K."/>
            <person name="Jex A.R."/>
            <person name="Hall R.S."/>
            <person name="Safavi-Hemami H."/>
            <person name="Kaewkong W."/>
            <person name="Bertrand D."/>
            <person name="Gao S."/>
            <person name="Seet Q."/>
            <person name="Wongkham S."/>
            <person name="Teh B.T."/>
            <person name="Wongkham C."/>
            <person name="Intapan P.M."/>
            <person name="Maleewong W."/>
            <person name="Yang X."/>
            <person name="Hu M."/>
            <person name="Wang Z."/>
            <person name="Hofmann A."/>
            <person name="Sternberg P.W."/>
            <person name="Tan P."/>
            <person name="Wang J."/>
            <person name="Gasser R.B."/>
        </authorList>
    </citation>
    <scope>NUCLEOTIDE SEQUENCE [LARGE SCALE GENOMIC DNA]</scope>
</reference>
<organism evidence="1 2">
    <name type="scientific">Opisthorchis viverrini</name>
    <name type="common">Southeast Asian liver fluke</name>
    <dbReference type="NCBI Taxonomy" id="6198"/>
    <lineage>
        <taxon>Eukaryota</taxon>
        <taxon>Metazoa</taxon>
        <taxon>Spiralia</taxon>
        <taxon>Lophotrochozoa</taxon>
        <taxon>Platyhelminthes</taxon>
        <taxon>Trematoda</taxon>
        <taxon>Digenea</taxon>
        <taxon>Opisthorchiida</taxon>
        <taxon>Opisthorchiata</taxon>
        <taxon>Opisthorchiidae</taxon>
        <taxon>Opisthorchis</taxon>
    </lineage>
</organism>
<feature type="non-terminal residue" evidence="1">
    <location>
        <position position="121"/>
    </location>
</feature>
<dbReference type="RefSeq" id="XP_009174519.1">
    <property type="nucleotide sequence ID" value="XM_009176255.1"/>
</dbReference>
<sequence length="121" mass="14115">MTSVLNTNASLPYSHDLFESLIVKKRIKVMGWPPLCLRHSELGMENSTPSRLSIHEVTIVRILFLVIPHVFEKYTHLQINLVFTRDSTESLVYDILQLNVLHTGHLMFQLARYSRYRSIFS</sequence>
<keyword evidence="2" id="KW-1185">Reference proteome</keyword>
<dbReference type="CTD" id="20329188"/>
<evidence type="ECO:0000313" key="2">
    <source>
        <dbReference type="Proteomes" id="UP000054324"/>
    </source>
</evidence>